<dbReference type="EC" id="3.1.3.18" evidence="5"/>
<evidence type="ECO:0000256" key="1">
    <source>
        <dbReference type="ARBA" id="ARBA00000830"/>
    </source>
</evidence>
<sequence length="219" mass="23160">MTPLHGRRAVVFDLDGTLIDSAPSLHRAVSLMMIDRGLPAPDLETVTGFVGNGVPKLVERALRWAGQPMDDGAVHAFRTIYDADPMTGTVVFDGAHDLLAALRSKGLRLGLCTNKPMAPTMTLLNALKLGPFEAVIGGDSLPVRKPDPAPLLATLDQMTCPPDAALYVGDSVTDHRTASAANVAYVHVECGYANGSIEGDAPLARFATLAEFSQIVTEL</sequence>
<keyword evidence="6" id="KW-0479">Metal-binding</keyword>
<evidence type="ECO:0000256" key="4">
    <source>
        <dbReference type="ARBA" id="ARBA00006171"/>
    </source>
</evidence>
<proteinExistence type="inferred from homology"/>
<evidence type="ECO:0000256" key="2">
    <source>
        <dbReference type="ARBA" id="ARBA00001946"/>
    </source>
</evidence>
<keyword evidence="7" id="KW-0378">Hydrolase</keyword>
<reference evidence="10 11" key="1">
    <citation type="submission" date="2021-05" db="EMBL/GenBank/DDBJ databases">
        <title>Bacteria Genome sequencing.</title>
        <authorList>
            <person name="Takabe Y."/>
            <person name="Nakajima Y."/>
            <person name="Suzuki S."/>
            <person name="Shiozaki T."/>
        </authorList>
    </citation>
    <scope>NUCLEOTIDE SEQUENCE [LARGE SCALE GENOMIC DNA]</scope>
    <source>
        <strain evidence="10 11">AI_62</strain>
    </source>
</reference>
<keyword evidence="11" id="KW-1185">Reference proteome</keyword>
<dbReference type="SUPFAM" id="SSF56784">
    <property type="entry name" value="HAD-like"/>
    <property type="match status" value="1"/>
</dbReference>
<dbReference type="RefSeq" id="WP_220748187.1">
    <property type="nucleotide sequence ID" value="NZ_BPFH01000002.1"/>
</dbReference>
<dbReference type="InterPro" id="IPR006439">
    <property type="entry name" value="HAD-SF_hydro_IA"/>
</dbReference>
<gene>
    <name evidence="10" type="primary">cbbZ</name>
    <name evidence="10" type="ORF">JANAI62_12900</name>
</gene>
<protein>
    <recommendedName>
        <fullName evidence="5">phosphoglycolate phosphatase</fullName>
        <ecNumber evidence="5">3.1.3.18</ecNumber>
    </recommendedName>
</protein>
<dbReference type="Pfam" id="PF13419">
    <property type="entry name" value="HAD_2"/>
    <property type="match status" value="1"/>
</dbReference>
<accession>A0ABQ4NJV1</accession>
<dbReference type="NCBIfam" id="TIGR01449">
    <property type="entry name" value="PGP_bact"/>
    <property type="match status" value="1"/>
</dbReference>
<dbReference type="SFLD" id="SFLDG01129">
    <property type="entry name" value="C1.5:_HAD__Beta-PGM__Phosphata"/>
    <property type="match status" value="1"/>
</dbReference>
<evidence type="ECO:0000256" key="5">
    <source>
        <dbReference type="ARBA" id="ARBA00013078"/>
    </source>
</evidence>
<evidence type="ECO:0000256" key="7">
    <source>
        <dbReference type="ARBA" id="ARBA00022801"/>
    </source>
</evidence>
<keyword evidence="8" id="KW-0460">Magnesium</keyword>
<dbReference type="InterPro" id="IPR036412">
    <property type="entry name" value="HAD-like_sf"/>
</dbReference>
<dbReference type="SFLD" id="SFLDS00003">
    <property type="entry name" value="Haloacid_Dehalogenase"/>
    <property type="match status" value="1"/>
</dbReference>
<dbReference type="EMBL" id="BPFH01000002">
    <property type="protein sequence ID" value="GIT94667.1"/>
    <property type="molecule type" value="Genomic_DNA"/>
</dbReference>
<comment type="catalytic activity">
    <reaction evidence="1">
        <text>2-phosphoglycolate + H2O = glycolate + phosphate</text>
        <dbReference type="Rhea" id="RHEA:14369"/>
        <dbReference type="ChEBI" id="CHEBI:15377"/>
        <dbReference type="ChEBI" id="CHEBI:29805"/>
        <dbReference type="ChEBI" id="CHEBI:43474"/>
        <dbReference type="ChEBI" id="CHEBI:58033"/>
        <dbReference type="EC" id="3.1.3.18"/>
    </reaction>
</comment>
<dbReference type="InterPro" id="IPR037512">
    <property type="entry name" value="PGPase_prok"/>
</dbReference>
<dbReference type="PANTHER" id="PTHR43434">
    <property type="entry name" value="PHOSPHOGLYCOLATE PHOSPHATASE"/>
    <property type="match status" value="1"/>
</dbReference>
<dbReference type="Gene3D" id="3.40.50.1000">
    <property type="entry name" value="HAD superfamily/HAD-like"/>
    <property type="match status" value="1"/>
</dbReference>
<dbReference type="PRINTS" id="PR00413">
    <property type="entry name" value="HADHALOGNASE"/>
</dbReference>
<dbReference type="InterPro" id="IPR023198">
    <property type="entry name" value="PGP-like_dom2"/>
</dbReference>
<comment type="pathway">
    <text evidence="3">Organic acid metabolism; glycolate biosynthesis; glycolate from 2-phosphoglycolate: step 1/1.</text>
</comment>
<organism evidence="10 11">
    <name type="scientific">Jannaschia pagri</name>
    <dbReference type="NCBI Taxonomy" id="2829797"/>
    <lineage>
        <taxon>Bacteria</taxon>
        <taxon>Pseudomonadati</taxon>
        <taxon>Pseudomonadota</taxon>
        <taxon>Alphaproteobacteria</taxon>
        <taxon>Rhodobacterales</taxon>
        <taxon>Roseobacteraceae</taxon>
        <taxon>Jannaschia</taxon>
    </lineage>
</organism>
<comment type="caution">
    <text evidence="10">The sequence shown here is derived from an EMBL/GenBank/DDBJ whole genome shotgun (WGS) entry which is preliminary data.</text>
</comment>
<evidence type="ECO:0000256" key="3">
    <source>
        <dbReference type="ARBA" id="ARBA00004818"/>
    </source>
</evidence>
<evidence type="ECO:0000256" key="6">
    <source>
        <dbReference type="ARBA" id="ARBA00022723"/>
    </source>
</evidence>
<dbReference type="Proteomes" id="UP000786693">
    <property type="component" value="Unassembled WGS sequence"/>
</dbReference>
<dbReference type="InterPro" id="IPR050155">
    <property type="entry name" value="HAD-like_hydrolase_sf"/>
</dbReference>
<evidence type="ECO:0000313" key="11">
    <source>
        <dbReference type="Proteomes" id="UP000786693"/>
    </source>
</evidence>
<dbReference type="InterPro" id="IPR041492">
    <property type="entry name" value="HAD_2"/>
</dbReference>
<comment type="similarity">
    <text evidence="4">Belongs to the HAD-like hydrolase superfamily. CbbY/CbbZ/Gph/YieH family.</text>
</comment>
<dbReference type="InterPro" id="IPR023214">
    <property type="entry name" value="HAD_sf"/>
</dbReference>
<evidence type="ECO:0000256" key="8">
    <source>
        <dbReference type="ARBA" id="ARBA00022842"/>
    </source>
</evidence>
<dbReference type="Gene3D" id="1.10.150.240">
    <property type="entry name" value="Putative phosphatase, domain 2"/>
    <property type="match status" value="1"/>
</dbReference>
<dbReference type="NCBIfam" id="TIGR01549">
    <property type="entry name" value="HAD-SF-IA-v1"/>
    <property type="match status" value="1"/>
</dbReference>
<evidence type="ECO:0000256" key="9">
    <source>
        <dbReference type="ARBA" id="ARBA00023277"/>
    </source>
</evidence>
<keyword evidence="9" id="KW-0119">Carbohydrate metabolism</keyword>
<dbReference type="PANTHER" id="PTHR43434:SF1">
    <property type="entry name" value="PHOSPHOGLYCOLATE PHOSPHATASE"/>
    <property type="match status" value="1"/>
</dbReference>
<comment type="cofactor">
    <cofactor evidence="2">
        <name>Mg(2+)</name>
        <dbReference type="ChEBI" id="CHEBI:18420"/>
    </cofactor>
</comment>
<evidence type="ECO:0000313" key="10">
    <source>
        <dbReference type="EMBL" id="GIT94667.1"/>
    </source>
</evidence>
<name>A0ABQ4NJV1_9RHOB</name>